<proteinExistence type="predicted"/>
<keyword evidence="2" id="KW-1185">Reference proteome</keyword>
<reference evidence="1" key="1">
    <citation type="submission" date="2023-04" db="EMBL/GenBank/DDBJ databases">
        <title>Draft Genome sequencing of Naganishia species isolated from polar environments using Oxford Nanopore Technology.</title>
        <authorList>
            <person name="Leo P."/>
            <person name="Venkateswaran K."/>
        </authorList>
    </citation>
    <scope>NUCLEOTIDE SEQUENCE</scope>
    <source>
        <strain evidence="1">MNA-CCFEE 5425</strain>
    </source>
</reference>
<evidence type="ECO:0000313" key="2">
    <source>
        <dbReference type="Proteomes" id="UP001243375"/>
    </source>
</evidence>
<sequence length="1078" mass="120770">MASIHVESQSAVSGLSKQLEQLQTSSPNGSGSLSRNGSDSNINRIRKDTIGYKATDFPAKEQQRKEVERIVLAQGFIPRELVVGEVGWYYQSLGIDNTYFMNELPITIAEAVLSLYAAKVLAYTKHDPTKLTIDLESITDEDTSLKTGGKKREGAVFIHTSKPGVSVSEGPGAHVEKRIDSLYLNESTVDKAYRLETYRSTGAISASSSQQVRCYFVTRCVFPEDAPKAMENDMDSDSKYVDIRAVSDVSFLEKATINTLDIYQGVMNEVVRRSGPVIELFEVEESRERRVVIGYKMGGTRQFFSALSDLYHFYGLYSARKYVEQFANGVTIISMYLNPMPNSKAPPIEHSIHQVIKEASLLYCMPENPFFTARVNDPDAHHAVQEATYAYVGWIFAQHFCNRLGSSYLSLKNILDENNTTHAEALQNIRTRLRDETFTRELIKDVIQSYPELVRGLYINFAMTHYPAADEASQLTPTLSFQRLKTEQPLSDSDLLLKIRKTVTDEHARQILEALLIFNKHVLKTNFYQPTKVALSFRLKPDFLPSVEYPLTPFGIFFVVGSDFRGFHVRFKDVARGGVRIVRSRGKEDYNKNARTLFDEAYALSSTQQKKNCLIVEGGAKAAILPNLGASFKLCFEKFVDSIIDLLIPGQTPGIKEKIVDISGRTEPEILFFGPDENTADLMDWACLHARKRGAPWWKSFTTGKTASTLGGIPHDVYGMTSLSVRQFVAGIYRSHSLREKDITKMSSGGPDGDLGSNEIKLSSDKTVTIIDGTGVMHDPHGLDRSELLRLANARLPSAHFDRSKLSKDGYVILVEDKDVTLPSGEVIADGMHFRNTAHFRFKCDIFVPCGGRPEAINISNVAKLFDSDGRCNFQYVVEGANLFITQQARLFLEKRGVELYKDSSANKGGVTSSSQEVLAGLALKDEEYESLMMFKDEPSAFYKSYVKDIQDKITENAAAEFVALNKEYARQGGRVARTLISDRLATALNDLQGELEVSDLFNDEKSRRRVLQLAFPKTLVDKVGLDELLKRLPESYLRALWSVHVASKFIFEKGLGATQVDFFLFFRSLESDQSSTQ</sequence>
<protein>
    <submittedName>
        <fullName evidence="1">Uncharacterized protein</fullName>
    </submittedName>
</protein>
<dbReference type="EMBL" id="JASBWU010000011">
    <property type="protein sequence ID" value="KAJ9118286.1"/>
    <property type="molecule type" value="Genomic_DNA"/>
</dbReference>
<organism evidence="1 2">
    <name type="scientific">Naganishia vaughanmartiniae</name>
    <dbReference type="NCBI Taxonomy" id="1424756"/>
    <lineage>
        <taxon>Eukaryota</taxon>
        <taxon>Fungi</taxon>
        <taxon>Dikarya</taxon>
        <taxon>Basidiomycota</taxon>
        <taxon>Agaricomycotina</taxon>
        <taxon>Tremellomycetes</taxon>
        <taxon>Filobasidiales</taxon>
        <taxon>Filobasidiaceae</taxon>
        <taxon>Naganishia</taxon>
    </lineage>
</organism>
<gene>
    <name evidence="1" type="ORF">QFC22_004197</name>
</gene>
<accession>A0ACC2X5F4</accession>
<name>A0ACC2X5F4_9TREE</name>
<dbReference type="Proteomes" id="UP001243375">
    <property type="component" value="Unassembled WGS sequence"/>
</dbReference>
<evidence type="ECO:0000313" key="1">
    <source>
        <dbReference type="EMBL" id="KAJ9118286.1"/>
    </source>
</evidence>
<comment type="caution">
    <text evidence="1">The sequence shown here is derived from an EMBL/GenBank/DDBJ whole genome shotgun (WGS) entry which is preliminary data.</text>
</comment>